<accession>A0AAJ6HXX1</accession>
<keyword evidence="3" id="KW-1185">Reference proteome</keyword>
<gene>
    <name evidence="2" type="ORF">Q3V37_14230</name>
</gene>
<dbReference type="RefSeq" id="WP_306273684.1">
    <property type="nucleotide sequence ID" value="NZ_CP130472.1"/>
</dbReference>
<evidence type="ECO:0000313" key="3">
    <source>
        <dbReference type="Proteomes" id="UP001235874"/>
    </source>
</evidence>
<dbReference type="AlphaFoldDB" id="A0AAJ6HXX1"/>
<dbReference type="Proteomes" id="UP001235874">
    <property type="component" value="Chromosome"/>
</dbReference>
<sequence length="68" mass="7337">MLRHRVLAVLLLLIAFVALVLSHTFPFLDDLSELEETAIVVVGAVCCLAGVSLWLRKAPRGDDSPPPA</sequence>
<dbReference type="KEGG" id="mprn:Q3V37_14230"/>
<evidence type="ECO:0000313" key="2">
    <source>
        <dbReference type="EMBL" id="WLS48282.1"/>
    </source>
</evidence>
<proteinExistence type="predicted"/>
<dbReference type="EMBL" id="CP130472">
    <property type="protein sequence ID" value="WLS48282.1"/>
    <property type="molecule type" value="Genomic_DNA"/>
</dbReference>
<protein>
    <submittedName>
        <fullName evidence="2">Uncharacterized protein</fullName>
    </submittedName>
</protein>
<name>A0AAJ6HXX1_9ACTN</name>
<organism evidence="2 3">
    <name type="scientific">Micromonospora profundi</name>
    <dbReference type="NCBI Taxonomy" id="1420889"/>
    <lineage>
        <taxon>Bacteria</taxon>
        <taxon>Bacillati</taxon>
        <taxon>Actinomycetota</taxon>
        <taxon>Actinomycetes</taxon>
        <taxon>Micromonosporales</taxon>
        <taxon>Micromonosporaceae</taxon>
        <taxon>Micromonospora</taxon>
    </lineage>
</organism>
<keyword evidence="1" id="KW-0812">Transmembrane</keyword>
<reference evidence="2 3" key="1">
    <citation type="submission" date="2023-07" db="EMBL/GenBank/DDBJ databases">
        <title>Micromonospora profundi TRM 95458 converts glycerol to a new osmotic compound.</title>
        <authorList>
            <person name="Lu D."/>
        </authorList>
    </citation>
    <scope>NUCLEOTIDE SEQUENCE [LARGE SCALE GENOMIC DNA]</scope>
    <source>
        <strain evidence="2 3">TRM95458</strain>
    </source>
</reference>
<keyword evidence="1" id="KW-0472">Membrane</keyword>
<keyword evidence="1" id="KW-1133">Transmembrane helix</keyword>
<evidence type="ECO:0000256" key="1">
    <source>
        <dbReference type="SAM" id="Phobius"/>
    </source>
</evidence>
<feature type="transmembrane region" description="Helical" evidence="1">
    <location>
        <begin position="38"/>
        <end position="55"/>
    </location>
</feature>